<dbReference type="SUPFAM" id="SSF53335">
    <property type="entry name" value="S-adenosyl-L-methionine-dependent methyltransferases"/>
    <property type="match status" value="1"/>
</dbReference>
<name>A0ABV7YRY5_9BACT</name>
<keyword evidence="1" id="KW-0808">Transferase</keyword>
<dbReference type="Pfam" id="PF13578">
    <property type="entry name" value="Methyltransf_24"/>
    <property type="match status" value="1"/>
</dbReference>
<dbReference type="GO" id="GO:0008168">
    <property type="term" value="F:methyltransferase activity"/>
    <property type="evidence" value="ECO:0007669"/>
    <property type="project" value="UniProtKB-KW"/>
</dbReference>
<organism evidence="1 2">
    <name type="scientific">Lacihabitans lacunae</name>
    <dbReference type="NCBI Taxonomy" id="1028214"/>
    <lineage>
        <taxon>Bacteria</taxon>
        <taxon>Pseudomonadati</taxon>
        <taxon>Bacteroidota</taxon>
        <taxon>Cytophagia</taxon>
        <taxon>Cytophagales</taxon>
        <taxon>Leadbetterellaceae</taxon>
        <taxon>Lacihabitans</taxon>
    </lineage>
</organism>
<gene>
    <name evidence="1" type="ORF">ACFOOI_04060</name>
</gene>
<evidence type="ECO:0000313" key="1">
    <source>
        <dbReference type="EMBL" id="MFC3809820.1"/>
    </source>
</evidence>
<dbReference type="CDD" id="cd02440">
    <property type="entry name" value="AdoMet_MTases"/>
    <property type="match status" value="1"/>
</dbReference>
<dbReference type="EMBL" id="JBHRYQ010000001">
    <property type="protein sequence ID" value="MFC3809820.1"/>
    <property type="molecule type" value="Genomic_DNA"/>
</dbReference>
<dbReference type="InterPro" id="IPR029063">
    <property type="entry name" value="SAM-dependent_MTases_sf"/>
</dbReference>
<dbReference type="EC" id="2.1.1.-" evidence="1"/>
<dbReference type="Gene3D" id="3.40.50.150">
    <property type="entry name" value="Vaccinia Virus protein VP39"/>
    <property type="match status" value="1"/>
</dbReference>
<reference evidence="2" key="1">
    <citation type="journal article" date="2019" name="Int. J. Syst. Evol. Microbiol.">
        <title>The Global Catalogue of Microorganisms (GCM) 10K type strain sequencing project: providing services to taxonomists for standard genome sequencing and annotation.</title>
        <authorList>
            <consortium name="The Broad Institute Genomics Platform"/>
            <consortium name="The Broad Institute Genome Sequencing Center for Infectious Disease"/>
            <person name="Wu L."/>
            <person name="Ma J."/>
        </authorList>
    </citation>
    <scope>NUCLEOTIDE SEQUENCE [LARGE SCALE GENOMIC DNA]</scope>
    <source>
        <strain evidence="2">CECT 7956</strain>
    </source>
</reference>
<dbReference type="RefSeq" id="WP_379835364.1">
    <property type="nucleotide sequence ID" value="NZ_JBHRYQ010000001.1"/>
</dbReference>
<accession>A0ABV7YRY5</accession>
<sequence>MYLDFIKYYFKAKNAHGIHSPFVFDFYNNVFKSKENSDKIDKIERLRERNLSNSEKIEIQDFGAGSRFFNSNKRSVASITKSSSKPLKWATLIAKIAKHYNYDKIIELGTSVGFTTAYISQINQNATIDTFEGCPNINALAKANHRELSISNVNYHEGNINETLPKLLSEIEHVDLVFFDANHQYEPTIQYFEWCLTKAHEKSCFVFDDIYWSEGMKKAWKQIKSHPQVRISLDFFFIGIVFFDPKLSKQGFVLK</sequence>
<protein>
    <submittedName>
        <fullName evidence="1">O-methyltransferase</fullName>
        <ecNumber evidence="1">2.1.1.-</ecNumber>
    </submittedName>
</protein>
<evidence type="ECO:0000313" key="2">
    <source>
        <dbReference type="Proteomes" id="UP001595616"/>
    </source>
</evidence>
<dbReference type="Proteomes" id="UP001595616">
    <property type="component" value="Unassembled WGS sequence"/>
</dbReference>
<dbReference type="GO" id="GO:0032259">
    <property type="term" value="P:methylation"/>
    <property type="evidence" value="ECO:0007669"/>
    <property type="project" value="UniProtKB-KW"/>
</dbReference>
<comment type="caution">
    <text evidence="1">The sequence shown here is derived from an EMBL/GenBank/DDBJ whole genome shotgun (WGS) entry which is preliminary data.</text>
</comment>
<keyword evidence="2" id="KW-1185">Reference proteome</keyword>
<proteinExistence type="predicted"/>
<keyword evidence="1" id="KW-0489">Methyltransferase</keyword>